<reference evidence="7 8" key="1">
    <citation type="submission" date="2019-03" db="EMBL/GenBank/DDBJ databases">
        <title>Draft genome sequences of novel Actinobacteria.</title>
        <authorList>
            <person name="Sahin N."/>
            <person name="Ay H."/>
            <person name="Saygin H."/>
        </authorList>
    </citation>
    <scope>NUCLEOTIDE SEQUENCE [LARGE SCALE GENOMIC DNA]</scope>
    <source>
        <strain evidence="7 8">7K502</strain>
    </source>
</reference>
<proteinExistence type="inferred from homology"/>
<dbReference type="InterPro" id="IPR018333">
    <property type="entry name" value="Squalene_cyclase"/>
</dbReference>
<sequence length="588" mass="62907">MPGLAGHARHRPKVLRGTGEHADRKDAVTRELSTTDRVEQAIHAAEQVVLGAAGVGSWPNPRRAAVSGAAGAVLALHFADADRSAGLIADGVAWLLRVQNPDGGWGTLEGFPSDFVATAMATAALHLAAGSDGADSVSRARGWIDRRGGVAGLDDPMMGQLCGLVLSIAGLQDANRLRRVPVELVLLPAALRRRLLSYLTPPFLALSFMQSRQRKHNPLARAIDRLARPVAARLLAAFDQQEGGVGSYGGDPWLTGLVCTALTRAGAAPELARRSVEYLRMTAQPGGSWHLVHGVEAERVEVTGMAFSVHGLALAGHSADPRLLRARSWLAGCQQLEPSEVYASPAGAWAWTGRKGWPNALETVLVLRILVADAELDPDTEQIMRRGIAWLIAQQDKRGSWSTFVRNTLVPLDGPCPFITALAIEILHSVGVATSDPPIRRALRWLERHQAPDGSFEARWHRGGVPATAAVVHALTELGMRGHPVATKARDWLLAAQLDDGSWSTGRGDQDGTPDETGHATRALVACGEHEAARRGAEWLVAAQQPDGRWEPGQTCIYIRDYVHYSDPLIAQGLAIGALAAYREVGNG</sequence>
<evidence type="ECO:0000256" key="1">
    <source>
        <dbReference type="ARBA" id="ARBA00004999"/>
    </source>
</evidence>
<dbReference type="InterPro" id="IPR032697">
    <property type="entry name" value="SQ_cyclase_N"/>
</dbReference>
<evidence type="ECO:0000313" key="8">
    <source>
        <dbReference type="Proteomes" id="UP000294947"/>
    </source>
</evidence>
<evidence type="ECO:0000259" key="6">
    <source>
        <dbReference type="Pfam" id="PF13249"/>
    </source>
</evidence>
<feature type="region of interest" description="Disordered" evidence="4">
    <location>
        <begin position="1"/>
        <end position="25"/>
    </location>
</feature>
<organism evidence="7 8">
    <name type="scientific">Saccharopolyspora elongata</name>
    <dbReference type="NCBI Taxonomy" id="2530387"/>
    <lineage>
        <taxon>Bacteria</taxon>
        <taxon>Bacillati</taxon>
        <taxon>Actinomycetota</taxon>
        <taxon>Actinomycetes</taxon>
        <taxon>Pseudonocardiales</taxon>
        <taxon>Pseudonocardiaceae</taxon>
        <taxon>Saccharopolyspora</taxon>
    </lineage>
</organism>
<accession>A0A4R4Y7E8</accession>
<dbReference type="PANTHER" id="PTHR11764:SF20">
    <property type="entry name" value="LANOSTEROL SYNTHASE"/>
    <property type="match status" value="1"/>
</dbReference>
<evidence type="ECO:0000256" key="3">
    <source>
        <dbReference type="ARBA" id="ARBA00022737"/>
    </source>
</evidence>
<dbReference type="OrthoDB" id="9758578at2"/>
<dbReference type="PANTHER" id="PTHR11764">
    <property type="entry name" value="TERPENE CYCLASE/MUTASE FAMILY MEMBER"/>
    <property type="match status" value="1"/>
</dbReference>
<dbReference type="GO" id="GO:0016104">
    <property type="term" value="P:triterpenoid biosynthetic process"/>
    <property type="evidence" value="ECO:0007669"/>
    <property type="project" value="InterPro"/>
</dbReference>
<feature type="domain" description="Squalene cyclase C-terminal" evidence="5">
    <location>
        <begin position="268"/>
        <end position="402"/>
    </location>
</feature>
<dbReference type="AlphaFoldDB" id="A0A4R4Y7E8"/>
<dbReference type="GO" id="GO:0005811">
    <property type="term" value="C:lipid droplet"/>
    <property type="evidence" value="ECO:0007669"/>
    <property type="project" value="InterPro"/>
</dbReference>
<keyword evidence="8" id="KW-1185">Reference proteome</keyword>
<comment type="pathway">
    <text evidence="1">Secondary metabolite biosynthesis; hopanoid biosynthesis.</text>
</comment>
<feature type="domain" description="Squalene cyclase N-terminal" evidence="6">
    <location>
        <begin position="55"/>
        <end position="190"/>
    </location>
</feature>
<dbReference type="SUPFAM" id="SSF48239">
    <property type="entry name" value="Terpenoid cyclases/Protein prenyltransferases"/>
    <property type="match status" value="2"/>
</dbReference>
<name>A0A4R4Y7E8_9PSEU</name>
<dbReference type="InterPro" id="IPR032696">
    <property type="entry name" value="SQ_cyclase_C"/>
</dbReference>
<feature type="domain" description="Squalene cyclase C-terminal" evidence="5">
    <location>
        <begin position="412"/>
        <end position="552"/>
    </location>
</feature>
<gene>
    <name evidence="7" type="ORF">E1288_36720</name>
</gene>
<evidence type="ECO:0000313" key="7">
    <source>
        <dbReference type="EMBL" id="TDD39624.1"/>
    </source>
</evidence>
<evidence type="ECO:0008006" key="9">
    <source>
        <dbReference type="Google" id="ProtNLM"/>
    </source>
</evidence>
<evidence type="ECO:0000259" key="5">
    <source>
        <dbReference type="Pfam" id="PF13243"/>
    </source>
</evidence>
<dbReference type="Gene3D" id="1.50.10.20">
    <property type="match status" value="2"/>
</dbReference>
<comment type="caution">
    <text evidence="7">The sequence shown here is derived from an EMBL/GenBank/DDBJ whole genome shotgun (WGS) entry which is preliminary data.</text>
</comment>
<dbReference type="Proteomes" id="UP000294947">
    <property type="component" value="Unassembled WGS sequence"/>
</dbReference>
<dbReference type="Pfam" id="PF13243">
    <property type="entry name" value="SQHop_cyclase_C"/>
    <property type="match status" value="2"/>
</dbReference>
<keyword evidence="3" id="KW-0677">Repeat</keyword>
<dbReference type="Pfam" id="PF13249">
    <property type="entry name" value="SQHop_cyclase_N"/>
    <property type="match status" value="1"/>
</dbReference>
<comment type="similarity">
    <text evidence="2">Belongs to the terpene cyclase/mutase family.</text>
</comment>
<protein>
    <recommendedName>
        <fullName evidence="9">Squalene--hopene cyclase</fullName>
    </recommendedName>
</protein>
<dbReference type="GO" id="GO:0016866">
    <property type="term" value="F:intramolecular transferase activity"/>
    <property type="evidence" value="ECO:0007669"/>
    <property type="project" value="InterPro"/>
</dbReference>
<evidence type="ECO:0000256" key="4">
    <source>
        <dbReference type="SAM" id="MobiDB-lite"/>
    </source>
</evidence>
<dbReference type="UniPathway" id="UPA00337"/>
<dbReference type="EMBL" id="SMKW01000075">
    <property type="protein sequence ID" value="TDD39624.1"/>
    <property type="molecule type" value="Genomic_DNA"/>
</dbReference>
<dbReference type="InterPro" id="IPR008930">
    <property type="entry name" value="Terpenoid_cyclase/PrenylTrfase"/>
</dbReference>
<evidence type="ECO:0000256" key="2">
    <source>
        <dbReference type="ARBA" id="ARBA00009755"/>
    </source>
</evidence>